<dbReference type="InterPro" id="IPR000859">
    <property type="entry name" value="CUB_dom"/>
</dbReference>
<evidence type="ECO:0000313" key="4">
    <source>
        <dbReference type="Proteomes" id="UP000050640"/>
    </source>
</evidence>
<name>A0A0R3S0V1_9BILA</name>
<accession>A0A0R3S0V1</accession>
<dbReference type="Gene3D" id="2.60.120.290">
    <property type="entry name" value="Spermadhesin, CUB domain"/>
    <property type="match status" value="1"/>
</dbReference>
<dbReference type="SUPFAM" id="SSF49854">
    <property type="entry name" value="Spermadhesin, CUB domain"/>
    <property type="match status" value="1"/>
</dbReference>
<dbReference type="WBParaSite" id="EEL_0000826901-mRNA-1">
    <property type="protein sequence ID" value="EEL_0000826901-mRNA-1"/>
    <property type="gene ID" value="EEL_0000826901"/>
</dbReference>
<dbReference type="Pfam" id="PF00431">
    <property type="entry name" value="CUB"/>
    <property type="match status" value="1"/>
</dbReference>
<sequence length="120" mass="13779">MNISGTPKCGGELWANKDYQTIESNDLNGNIHCVWRIRSEARVLIYVDELQLPCKETCTSYLELKFKEDMIPTGSRHCCGPPNVWIASEKDTIIIIYSTNTLIDGSGIWRFKLRYVLCKF</sequence>
<protein>
    <submittedName>
        <fullName evidence="5">CUB domain-containing protein</fullName>
    </submittedName>
</protein>
<dbReference type="SMART" id="SM00042">
    <property type="entry name" value="CUB"/>
    <property type="match status" value="1"/>
</dbReference>
<dbReference type="Proteomes" id="UP000050640">
    <property type="component" value="Unplaced"/>
</dbReference>
<organism evidence="4 5">
    <name type="scientific">Elaeophora elaphi</name>
    <dbReference type="NCBI Taxonomy" id="1147741"/>
    <lineage>
        <taxon>Eukaryota</taxon>
        <taxon>Metazoa</taxon>
        <taxon>Ecdysozoa</taxon>
        <taxon>Nematoda</taxon>
        <taxon>Chromadorea</taxon>
        <taxon>Rhabditida</taxon>
        <taxon>Spirurina</taxon>
        <taxon>Spiruromorpha</taxon>
        <taxon>Filarioidea</taxon>
        <taxon>Onchocercidae</taxon>
        <taxon>Elaeophora</taxon>
    </lineage>
</organism>
<proteinExistence type="predicted"/>
<dbReference type="PROSITE" id="PS01180">
    <property type="entry name" value="CUB"/>
    <property type="match status" value="1"/>
</dbReference>
<reference evidence="5" key="1">
    <citation type="submission" date="2017-02" db="UniProtKB">
        <authorList>
            <consortium name="WormBaseParasite"/>
        </authorList>
    </citation>
    <scope>IDENTIFICATION</scope>
</reference>
<evidence type="ECO:0000256" key="1">
    <source>
        <dbReference type="ARBA" id="ARBA00023157"/>
    </source>
</evidence>
<evidence type="ECO:0000259" key="3">
    <source>
        <dbReference type="PROSITE" id="PS01180"/>
    </source>
</evidence>
<keyword evidence="1" id="KW-1015">Disulfide bond</keyword>
<dbReference type="STRING" id="1147741.A0A0R3S0V1"/>
<keyword evidence="4" id="KW-1185">Reference proteome</keyword>
<feature type="domain" description="CUB" evidence="3">
    <location>
        <begin position="9"/>
        <end position="118"/>
    </location>
</feature>
<comment type="caution">
    <text evidence="2">Lacks conserved residue(s) required for the propagation of feature annotation.</text>
</comment>
<dbReference type="InterPro" id="IPR035914">
    <property type="entry name" value="Sperma_CUB_dom_sf"/>
</dbReference>
<evidence type="ECO:0000256" key="2">
    <source>
        <dbReference type="PROSITE-ProRule" id="PRU00059"/>
    </source>
</evidence>
<dbReference type="AlphaFoldDB" id="A0A0R3S0V1"/>
<evidence type="ECO:0000313" key="5">
    <source>
        <dbReference type="WBParaSite" id="EEL_0000826901-mRNA-1"/>
    </source>
</evidence>